<dbReference type="RefSeq" id="WP_031572781.1">
    <property type="nucleotide sequence ID" value="NZ_DAMANS010000026.1"/>
</dbReference>
<reference evidence="1 2" key="1">
    <citation type="submission" date="2016-10" db="EMBL/GenBank/DDBJ databases">
        <authorList>
            <person name="de Groot N.N."/>
        </authorList>
    </citation>
    <scope>NUCLEOTIDE SEQUENCE [LARGE SCALE GENOMIC DNA]</scope>
    <source>
        <strain evidence="1 2">CGMCC 1.5058</strain>
    </source>
</reference>
<dbReference type="PANTHER" id="PTHR34374">
    <property type="entry name" value="LARGE RIBOSOMAL RNA SUBUNIT ACCUMULATION PROTEIN YCED HOMOLOG 1, CHLOROPLASTIC"/>
    <property type="match status" value="1"/>
</dbReference>
<evidence type="ECO:0000313" key="2">
    <source>
        <dbReference type="Proteomes" id="UP000183255"/>
    </source>
</evidence>
<dbReference type="InterPro" id="IPR003772">
    <property type="entry name" value="YceD"/>
</dbReference>
<dbReference type="Pfam" id="PF02620">
    <property type="entry name" value="YceD"/>
    <property type="match status" value="1"/>
</dbReference>
<dbReference type="AlphaFoldDB" id="A0A1G8G4H7"/>
<protein>
    <recommendedName>
        <fullName evidence="3">DUF177 domain-containing protein</fullName>
    </recommendedName>
</protein>
<evidence type="ECO:0008006" key="3">
    <source>
        <dbReference type="Google" id="ProtNLM"/>
    </source>
</evidence>
<gene>
    <name evidence="1" type="ORF">SAMN05421804_101137</name>
</gene>
<accession>A0A1G8G4H7</accession>
<dbReference type="EMBL" id="FNDZ01000001">
    <property type="protein sequence ID" value="SDH89190.1"/>
    <property type="molecule type" value="Genomic_DNA"/>
</dbReference>
<dbReference type="PANTHER" id="PTHR34374:SF1">
    <property type="entry name" value="LARGE RIBOSOMAL RNA SUBUNIT ACCUMULATION PROTEIN YCED HOMOLOG 1, CHLOROPLASTIC"/>
    <property type="match status" value="1"/>
</dbReference>
<name>A0A1G8G4H7_9CLOT</name>
<proteinExistence type="predicted"/>
<sequence>MEIILQDSNVKSISKDIDFAYHKENLVYNNETIEILKPIQIKGSVNVLQGVAELKLSVSTRLMYICSRCLEPFEVDLDLMVDEKVSKDEQEGENVVTLEEGDVLDIRDVVMNNIYLALPLKALCKVDCKGLCQDCGKNLNEGQCSCTHEEVDPRLSALKDMFKEV</sequence>
<evidence type="ECO:0000313" key="1">
    <source>
        <dbReference type="EMBL" id="SDH89190.1"/>
    </source>
</evidence>
<dbReference type="Proteomes" id="UP000183255">
    <property type="component" value="Unassembled WGS sequence"/>
</dbReference>
<organism evidence="1 2">
    <name type="scientific">Proteiniclasticum ruminis</name>
    <dbReference type="NCBI Taxonomy" id="398199"/>
    <lineage>
        <taxon>Bacteria</taxon>
        <taxon>Bacillati</taxon>
        <taxon>Bacillota</taxon>
        <taxon>Clostridia</taxon>
        <taxon>Eubacteriales</taxon>
        <taxon>Clostridiaceae</taxon>
        <taxon>Proteiniclasticum</taxon>
    </lineage>
</organism>